<evidence type="ECO:0000256" key="4">
    <source>
        <dbReference type="ARBA" id="ARBA00022884"/>
    </source>
</evidence>
<dbReference type="InterPro" id="IPR036416">
    <property type="entry name" value="Pept_tRNA_hydro_sf"/>
</dbReference>
<dbReference type="EMBL" id="JAAAID010000186">
    <property type="protein sequence ID" value="KAG0020966.1"/>
    <property type="molecule type" value="Genomic_DNA"/>
</dbReference>
<dbReference type="InterPro" id="IPR001328">
    <property type="entry name" value="Pept_tRNA_hydro"/>
</dbReference>
<feature type="region of interest" description="Disordered" evidence="6">
    <location>
        <begin position="38"/>
        <end position="79"/>
    </location>
</feature>
<comment type="similarity">
    <text evidence="5">Belongs to the PTH family.</text>
</comment>
<dbReference type="NCBIfam" id="TIGR00447">
    <property type="entry name" value="pth"/>
    <property type="match status" value="1"/>
</dbReference>
<keyword evidence="8" id="KW-1185">Reference proteome</keyword>
<evidence type="ECO:0000313" key="7">
    <source>
        <dbReference type="EMBL" id="KAG0020966.1"/>
    </source>
</evidence>
<keyword evidence="4" id="KW-0694">RNA-binding</keyword>
<dbReference type="SUPFAM" id="SSF53178">
    <property type="entry name" value="Peptidyl-tRNA hydrolase-like"/>
    <property type="match status" value="1"/>
</dbReference>
<keyword evidence="2" id="KW-0820">tRNA-binding</keyword>
<proteinExistence type="inferred from homology"/>
<dbReference type="PANTHER" id="PTHR17224">
    <property type="entry name" value="PEPTIDYL-TRNA HYDROLASE"/>
    <property type="match status" value="1"/>
</dbReference>
<dbReference type="AlphaFoldDB" id="A0A9P6T2T6"/>
<evidence type="ECO:0000256" key="3">
    <source>
        <dbReference type="ARBA" id="ARBA00022801"/>
    </source>
</evidence>
<dbReference type="GO" id="GO:0000049">
    <property type="term" value="F:tRNA binding"/>
    <property type="evidence" value="ECO:0007669"/>
    <property type="project" value="UniProtKB-KW"/>
</dbReference>
<evidence type="ECO:0000313" key="8">
    <source>
        <dbReference type="Proteomes" id="UP000703661"/>
    </source>
</evidence>
<dbReference type="Proteomes" id="UP000703661">
    <property type="component" value="Unassembled WGS sequence"/>
</dbReference>
<evidence type="ECO:0000256" key="2">
    <source>
        <dbReference type="ARBA" id="ARBA00022555"/>
    </source>
</evidence>
<organism evidence="7 8">
    <name type="scientific">Entomortierella chlamydospora</name>
    <dbReference type="NCBI Taxonomy" id="101097"/>
    <lineage>
        <taxon>Eukaryota</taxon>
        <taxon>Fungi</taxon>
        <taxon>Fungi incertae sedis</taxon>
        <taxon>Mucoromycota</taxon>
        <taxon>Mortierellomycotina</taxon>
        <taxon>Mortierellomycetes</taxon>
        <taxon>Mortierellales</taxon>
        <taxon>Mortierellaceae</taxon>
        <taxon>Entomortierella</taxon>
    </lineage>
</organism>
<evidence type="ECO:0000256" key="6">
    <source>
        <dbReference type="SAM" id="MobiDB-lite"/>
    </source>
</evidence>
<dbReference type="EC" id="3.1.1.29" evidence="1"/>
<dbReference type="PANTHER" id="PTHR17224:SF1">
    <property type="entry name" value="PEPTIDYL-TRNA HYDROLASE"/>
    <property type="match status" value="1"/>
</dbReference>
<evidence type="ECO:0000256" key="5">
    <source>
        <dbReference type="ARBA" id="ARBA00038063"/>
    </source>
</evidence>
<feature type="compositionally biased region" description="Polar residues" evidence="6">
    <location>
        <begin position="52"/>
        <end position="67"/>
    </location>
</feature>
<sequence>MMVVDSIAKRFNAPWTKMGKWQADIATVTTTFSVKKKFPPQQKPCLHDVTPATPQATTGSKGNASSDPTTTTPTPTPVVRVRPPVEYETIDLKFTLLKSWQPMNLSGSSVFRAARDLNLKHSEILVIHDDMERDIGKISFKSQGSANGHNGIKSCIKSLSTQHFKRLRIGIGRPESNERSSAFIAKYVLGSFKPLEIEKLEELVYDKAGDEIIRTTVHPSTPALRSG</sequence>
<keyword evidence="3 7" id="KW-0378">Hydrolase</keyword>
<gene>
    <name evidence="7" type="primary">PTRH1</name>
    <name evidence="7" type="ORF">BGZ80_003276</name>
</gene>
<comment type="caution">
    <text evidence="7">The sequence shown here is derived from an EMBL/GenBank/DDBJ whole genome shotgun (WGS) entry which is preliminary data.</text>
</comment>
<feature type="compositionally biased region" description="Low complexity" evidence="6">
    <location>
        <begin position="68"/>
        <end position="79"/>
    </location>
</feature>
<dbReference type="OrthoDB" id="1711136at2759"/>
<dbReference type="PROSITE" id="PS01196">
    <property type="entry name" value="PEPT_TRNA_HYDROL_2"/>
    <property type="match status" value="1"/>
</dbReference>
<protein>
    <recommendedName>
        <fullName evidence="1">peptidyl-tRNA hydrolase</fullName>
        <ecNumber evidence="1">3.1.1.29</ecNumber>
    </recommendedName>
</protein>
<reference evidence="7" key="1">
    <citation type="journal article" date="2020" name="Fungal Divers.">
        <title>Resolving the Mortierellaceae phylogeny through synthesis of multi-gene phylogenetics and phylogenomics.</title>
        <authorList>
            <person name="Vandepol N."/>
            <person name="Liber J."/>
            <person name="Desiro A."/>
            <person name="Na H."/>
            <person name="Kennedy M."/>
            <person name="Barry K."/>
            <person name="Grigoriev I.V."/>
            <person name="Miller A.N."/>
            <person name="O'Donnell K."/>
            <person name="Stajich J.E."/>
            <person name="Bonito G."/>
        </authorList>
    </citation>
    <scope>NUCLEOTIDE SEQUENCE</scope>
    <source>
        <strain evidence="7">NRRL 2769</strain>
    </source>
</reference>
<name>A0A9P6T2T6_9FUNG</name>
<accession>A0A9P6T2T6</accession>
<dbReference type="InterPro" id="IPR018171">
    <property type="entry name" value="Pept_tRNA_hydro_CS"/>
</dbReference>
<dbReference type="GO" id="GO:0004045">
    <property type="term" value="F:peptidyl-tRNA hydrolase activity"/>
    <property type="evidence" value="ECO:0007669"/>
    <property type="project" value="UniProtKB-EC"/>
</dbReference>
<dbReference type="Pfam" id="PF01195">
    <property type="entry name" value="Pept_tRNA_hydro"/>
    <property type="match status" value="1"/>
</dbReference>
<evidence type="ECO:0000256" key="1">
    <source>
        <dbReference type="ARBA" id="ARBA00013260"/>
    </source>
</evidence>
<dbReference type="Gene3D" id="3.40.50.1470">
    <property type="entry name" value="Peptidyl-tRNA hydrolase"/>
    <property type="match status" value="1"/>
</dbReference>